<evidence type="ECO:0000256" key="4">
    <source>
        <dbReference type="ARBA" id="ARBA00022989"/>
    </source>
</evidence>
<name>A0A8T0GHI9_CERPU</name>
<keyword evidence="7" id="KW-0739">Sodium transport</keyword>
<feature type="transmembrane region" description="Helical" evidence="9">
    <location>
        <begin position="603"/>
        <end position="622"/>
    </location>
</feature>
<reference evidence="11" key="1">
    <citation type="submission" date="2020-06" db="EMBL/GenBank/DDBJ databases">
        <title>WGS assembly of Ceratodon purpureus strain R40.</title>
        <authorList>
            <person name="Carey S.B."/>
            <person name="Jenkins J."/>
            <person name="Shu S."/>
            <person name="Lovell J.T."/>
            <person name="Sreedasyam A."/>
            <person name="Maumus F."/>
            <person name="Tiley G.P."/>
            <person name="Fernandez-Pozo N."/>
            <person name="Barry K."/>
            <person name="Chen C."/>
            <person name="Wang M."/>
            <person name="Lipzen A."/>
            <person name="Daum C."/>
            <person name="Saski C.A."/>
            <person name="Payton A.C."/>
            <person name="Mcbreen J.C."/>
            <person name="Conrad R.E."/>
            <person name="Kollar L.M."/>
            <person name="Olsson S."/>
            <person name="Huttunen S."/>
            <person name="Landis J.B."/>
            <person name="Wickett N.J."/>
            <person name="Johnson M.G."/>
            <person name="Rensing S.A."/>
            <person name="Grimwood J."/>
            <person name="Schmutz J."/>
            <person name="Mcdaniel S.F."/>
        </authorList>
    </citation>
    <scope>NUCLEOTIDE SEQUENCE</scope>
    <source>
        <strain evidence="11">R40</strain>
    </source>
</reference>
<comment type="caution">
    <text evidence="11">The sequence shown here is derived from an EMBL/GenBank/DDBJ whole genome shotgun (WGS) entry which is preliminary data.</text>
</comment>
<evidence type="ECO:0000256" key="5">
    <source>
        <dbReference type="ARBA" id="ARBA00023053"/>
    </source>
</evidence>
<dbReference type="Pfam" id="PF01699">
    <property type="entry name" value="Na_Ca_ex"/>
    <property type="match status" value="2"/>
</dbReference>
<feature type="transmembrane region" description="Helical" evidence="9">
    <location>
        <begin position="20"/>
        <end position="38"/>
    </location>
</feature>
<feature type="domain" description="Sodium/calcium exchanger membrane region" evidence="10">
    <location>
        <begin position="122"/>
        <end position="262"/>
    </location>
</feature>
<dbReference type="GO" id="GO:0016020">
    <property type="term" value="C:membrane"/>
    <property type="evidence" value="ECO:0007669"/>
    <property type="project" value="UniProtKB-SubCell"/>
</dbReference>
<comment type="subcellular location">
    <subcellularLocation>
        <location evidence="1">Membrane</location>
        <topology evidence="1">Multi-pass membrane protein</topology>
    </subcellularLocation>
</comment>
<keyword evidence="6 9" id="KW-0472">Membrane</keyword>
<protein>
    <recommendedName>
        <fullName evidence="10">Sodium/calcium exchanger membrane region domain-containing protein</fullName>
    </recommendedName>
</protein>
<dbReference type="EMBL" id="CM026431">
    <property type="protein sequence ID" value="KAG0558492.1"/>
    <property type="molecule type" value="Genomic_DNA"/>
</dbReference>
<dbReference type="AlphaFoldDB" id="A0A8T0GHI9"/>
<dbReference type="OrthoDB" id="407410at2759"/>
<dbReference type="GO" id="GO:0008324">
    <property type="term" value="F:monoatomic cation transmembrane transporter activity"/>
    <property type="evidence" value="ECO:0007669"/>
    <property type="project" value="TreeGrafter"/>
</dbReference>
<organism evidence="11 12">
    <name type="scientific">Ceratodon purpureus</name>
    <name type="common">Fire moss</name>
    <name type="synonym">Dicranum purpureum</name>
    <dbReference type="NCBI Taxonomy" id="3225"/>
    <lineage>
        <taxon>Eukaryota</taxon>
        <taxon>Viridiplantae</taxon>
        <taxon>Streptophyta</taxon>
        <taxon>Embryophyta</taxon>
        <taxon>Bryophyta</taxon>
        <taxon>Bryophytina</taxon>
        <taxon>Bryopsida</taxon>
        <taxon>Dicranidae</taxon>
        <taxon>Pseudoditrichales</taxon>
        <taxon>Ditrichaceae</taxon>
        <taxon>Ceratodon</taxon>
    </lineage>
</organism>
<gene>
    <name evidence="11" type="ORF">KC19_10G032400</name>
</gene>
<keyword evidence="4 9" id="KW-1133">Transmembrane helix</keyword>
<dbReference type="Proteomes" id="UP000822688">
    <property type="component" value="Chromosome 10"/>
</dbReference>
<evidence type="ECO:0000256" key="7">
    <source>
        <dbReference type="ARBA" id="ARBA00023201"/>
    </source>
</evidence>
<comment type="similarity">
    <text evidence="8">Belongs to the Ca(2+):cation antiporter (CaCA) (TC 2.A.19) family. Cation/calcium exchanger (CCX) subfamily.</text>
</comment>
<keyword evidence="7" id="KW-0406">Ion transport</keyword>
<feature type="transmembrane region" description="Helical" evidence="9">
    <location>
        <begin position="220"/>
        <end position="239"/>
    </location>
</feature>
<feature type="transmembrane region" description="Helical" evidence="9">
    <location>
        <begin position="571"/>
        <end position="591"/>
    </location>
</feature>
<dbReference type="EMBL" id="CM026431">
    <property type="protein sequence ID" value="KAG0558493.1"/>
    <property type="molecule type" value="Genomic_DNA"/>
</dbReference>
<dbReference type="PANTHER" id="PTHR12266">
    <property type="entry name" value="NA+/CA2+ K+ INDEPENDENT EXCHANGER"/>
    <property type="match status" value="1"/>
</dbReference>
<dbReference type="GO" id="GO:0006814">
    <property type="term" value="P:sodium ion transport"/>
    <property type="evidence" value="ECO:0007669"/>
    <property type="project" value="UniProtKB-KW"/>
</dbReference>
<keyword evidence="5" id="KW-0915">Sodium</keyword>
<keyword evidence="3 9" id="KW-0812">Transmembrane</keyword>
<sequence length="628" mass="66966">MGGMHRGSARSSPLAFRIKVKGAGIVGFFLLASLYSWWVQGAQLGDVTQHRGLLEDPQGAVAVAQNDTSRQCESVATEPALVRCEMARVYCADDSGRSMVNYLVLHYCGMGGAKWVSVPVLVVVLILAFYILAETAESYFSPVVRRLVEMLGLTPSMGGVTLLALGNGAPDIFASLAAIGGDNSRIGFGAILSAGTFVSAFVVGSVALAAAPFAVQPMPFIRDVSFYLGAVCLLFIIYLKGEIVFWQAVGMVSFYVVFVIVVLCTDKKKEVDSIPICTMAPKGAAEIDPDVVEKIEASPKQLKDSPKVSDTEDTTDEGEVAVDILSFKIGDNEKVGTELESSLGVSVGKCWDSLSSPARGFTEIFSAEEVITALNLPVSVLLKSTIPEIEPAKWSRNYGTANVVLCPLLILYMFTSLVSLNRHIVFLAPSLRLPIWVLILLQGAFMGAAYYLAVKRPPAHGQFLAVVVAFIMSVFWISVIAGELLGCLVTLGIILGVSPALLGLTVLAWGNSIGDLVADVAVARVGQPTMAVAGCFAGPMFNMLVGLGSALCLRTYKDFPVSYPLDHHPGILVAFGFLTLNLLGTLSVVSSSKFQLTRTWGKCLISWYVLFMVVSVVVAQMASVGNLT</sequence>
<keyword evidence="12" id="KW-1185">Reference proteome</keyword>
<feature type="transmembrane region" description="Helical" evidence="9">
    <location>
        <begin position="488"/>
        <end position="509"/>
    </location>
</feature>
<evidence type="ECO:0000256" key="1">
    <source>
        <dbReference type="ARBA" id="ARBA00004141"/>
    </source>
</evidence>
<feature type="transmembrane region" description="Helical" evidence="9">
    <location>
        <begin position="147"/>
        <end position="166"/>
    </location>
</feature>
<dbReference type="InterPro" id="IPR051359">
    <property type="entry name" value="CaCA_antiporter"/>
</dbReference>
<evidence type="ECO:0000313" key="11">
    <source>
        <dbReference type="EMBL" id="KAG0558490.1"/>
    </source>
</evidence>
<evidence type="ECO:0000259" key="10">
    <source>
        <dbReference type="Pfam" id="PF01699"/>
    </source>
</evidence>
<accession>A0A8T0GHI9</accession>
<dbReference type="EMBL" id="CM026431">
    <property type="protein sequence ID" value="KAG0558490.1"/>
    <property type="molecule type" value="Genomic_DNA"/>
</dbReference>
<proteinExistence type="inferred from homology"/>
<dbReference type="PANTHER" id="PTHR12266:SF33">
    <property type="entry name" value="CATION_CALCIUM EXCHANGER 5"/>
    <property type="match status" value="1"/>
</dbReference>
<feature type="transmembrane region" description="Helical" evidence="9">
    <location>
        <begin position="463"/>
        <end position="482"/>
    </location>
</feature>
<evidence type="ECO:0000256" key="6">
    <source>
        <dbReference type="ARBA" id="ARBA00023136"/>
    </source>
</evidence>
<feature type="transmembrane region" description="Helical" evidence="9">
    <location>
        <begin position="245"/>
        <end position="264"/>
    </location>
</feature>
<evidence type="ECO:0000256" key="3">
    <source>
        <dbReference type="ARBA" id="ARBA00022692"/>
    </source>
</evidence>
<dbReference type="EMBL" id="CM026431">
    <property type="protein sequence ID" value="KAG0558491.1"/>
    <property type="molecule type" value="Genomic_DNA"/>
</dbReference>
<dbReference type="InterPro" id="IPR044880">
    <property type="entry name" value="NCX_ion-bd_dom_sf"/>
</dbReference>
<dbReference type="Gene3D" id="1.20.1420.30">
    <property type="entry name" value="NCX, central ion-binding region"/>
    <property type="match status" value="2"/>
</dbReference>
<feature type="transmembrane region" description="Helical" evidence="9">
    <location>
        <begin position="433"/>
        <end position="451"/>
    </location>
</feature>
<keyword evidence="2" id="KW-0813">Transport</keyword>
<dbReference type="InterPro" id="IPR004837">
    <property type="entry name" value="NaCa_Exmemb"/>
</dbReference>
<evidence type="ECO:0000313" key="12">
    <source>
        <dbReference type="Proteomes" id="UP000822688"/>
    </source>
</evidence>
<evidence type="ECO:0000256" key="2">
    <source>
        <dbReference type="ARBA" id="ARBA00022448"/>
    </source>
</evidence>
<feature type="transmembrane region" description="Helical" evidence="9">
    <location>
        <begin position="403"/>
        <end position="421"/>
    </location>
</feature>
<feature type="transmembrane region" description="Helical" evidence="9">
    <location>
        <begin position="186"/>
        <end position="208"/>
    </location>
</feature>
<evidence type="ECO:0000256" key="8">
    <source>
        <dbReference type="ARBA" id="ARBA00038187"/>
    </source>
</evidence>
<evidence type="ECO:0000256" key="9">
    <source>
        <dbReference type="SAM" id="Phobius"/>
    </source>
</evidence>
<feature type="transmembrane region" description="Helical" evidence="9">
    <location>
        <begin position="530"/>
        <end position="551"/>
    </location>
</feature>
<feature type="transmembrane region" description="Helical" evidence="9">
    <location>
        <begin position="115"/>
        <end position="135"/>
    </location>
</feature>
<feature type="domain" description="Sodium/calcium exchanger membrane region" evidence="10">
    <location>
        <begin position="467"/>
        <end position="616"/>
    </location>
</feature>